<dbReference type="RefSeq" id="XP_044345471.1">
    <property type="nucleotide sequence ID" value="XM_044489536.1"/>
</dbReference>
<dbReference type="Gene3D" id="3.80.10.10">
    <property type="entry name" value="Ribonuclease Inhibitor"/>
    <property type="match status" value="3"/>
</dbReference>
<protein>
    <submittedName>
        <fullName evidence="7">Uncharacterized protein</fullName>
    </submittedName>
</protein>
<dbReference type="InterPro" id="IPR036388">
    <property type="entry name" value="WH-like_DNA-bd_sf"/>
</dbReference>
<feature type="domain" description="NB-ARC" evidence="4">
    <location>
        <begin position="237"/>
        <end position="400"/>
    </location>
</feature>
<dbReference type="RefSeq" id="XP_044345466.1">
    <property type="nucleotide sequence ID" value="XM_044489531.1"/>
</dbReference>
<dbReference type="InterPro" id="IPR056789">
    <property type="entry name" value="LRR_R13L1-DRL21"/>
</dbReference>
<dbReference type="Pfam" id="PF25019">
    <property type="entry name" value="LRR_R13L1-DRL21"/>
    <property type="match status" value="1"/>
</dbReference>
<dbReference type="Gramene" id="TraesCS1A02G373700.1">
    <property type="protein sequence ID" value="TraesCS1A02G373700.1.cds1"/>
    <property type="gene ID" value="TraesCS1A02G373700"/>
</dbReference>
<dbReference type="Gramene" id="TraesNOR1A03G00158260.3">
    <property type="protein sequence ID" value="TraesNOR1A03G00158260.3.CDS1"/>
    <property type="gene ID" value="TraesNOR1A03G00158260"/>
</dbReference>
<organism evidence="7">
    <name type="scientific">Triticum aestivum</name>
    <name type="common">Wheat</name>
    <dbReference type="NCBI Taxonomy" id="4565"/>
    <lineage>
        <taxon>Eukaryota</taxon>
        <taxon>Viridiplantae</taxon>
        <taxon>Streptophyta</taxon>
        <taxon>Embryophyta</taxon>
        <taxon>Tracheophyta</taxon>
        <taxon>Spermatophyta</taxon>
        <taxon>Magnoliopsida</taxon>
        <taxon>Liliopsida</taxon>
        <taxon>Poales</taxon>
        <taxon>Poaceae</taxon>
        <taxon>BOP clade</taxon>
        <taxon>Pooideae</taxon>
        <taxon>Triticodae</taxon>
        <taxon>Triticeae</taxon>
        <taxon>Triticinae</taxon>
        <taxon>Triticum</taxon>
    </lineage>
</organism>
<dbReference type="PANTHER" id="PTHR36766:SF64">
    <property type="entry name" value="OS12G0206100 PROTEIN"/>
    <property type="match status" value="1"/>
</dbReference>
<dbReference type="RefSeq" id="XP_044345438.1">
    <property type="nucleotide sequence ID" value="XM_044489503.1"/>
</dbReference>
<evidence type="ECO:0000259" key="5">
    <source>
        <dbReference type="Pfam" id="PF23559"/>
    </source>
</evidence>
<dbReference type="STRING" id="4565.A0A3B5Y6G4"/>
<dbReference type="SMR" id="A0A3B5Y6G4"/>
<evidence type="ECO:0000256" key="1">
    <source>
        <dbReference type="ARBA" id="ARBA00022614"/>
    </source>
</evidence>
<dbReference type="GO" id="GO:0043531">
    <property type="term" value="F:ADP binding"/>
    <property type="evidence" value="ECO:0007669"/>
    <property type="project" value="InterPro"/>
</dbReference>
<dbReference type="RefSeq" id="XP_044345462.1">
    <property type="nucleotide sequence ID" value="XM_044489527.1"/>
</dbReference>
<dbReference type="RefSeq" id="XP_044345457.1">
    <property type="nucleotide sequence ID" value="XM_044489522.1"/>
</dbReference>
<evidence type="ECO:0000313" key="7">
    <source>
        <dbReference type="EnsemblPlants" id="TraesCS1A02G373700.1.cds1"/>
    </source>
</evidence>
<dbReference type="Gramene" id="TraesNOR1A03G00158260.2">
    <property type="protein sequence ID" value="TraesNOR1A03G00158260.2.CDS1"/>
    <property type="gene ID" value="TraesNOR1A03G00158260"/>
</dbReference>
<dbReference type="InterPro" id="IPR032675">
    <property type="entry name" value="LRR_dom_sf"/>
</dbReference>
<dbReference type="RefSeq" id="XP_044345479.1">
    <property type="nucleotide sequence ID" value="XM_044489544.1"/>
</dbReference>
<evidence type="ECO:0000313" key="8">
    <source>
        <dbReference type="Proteomes" id="UP000019116"/>
    </source>
</evidence>
<feature type="domain" description="R13L1/DRL21-like LRR repeat region" evidence="6">
    <location>
        <begin position="749"/>
        <end position="871"/>
    </location>
</feature>
<dbReference type="RefSeq" id="XP_044345453.1">
    <property type="nucleotide sequence ID" value="XM_044489518.1"/>
</dbReference>
<dbReference type="KEGG" id="taes:123066402"/>
<name>A0A3B5Y6G4_WHEAT</name>
<dbReference type="GeneID" id="123066402"/>
<dbReference type="RefSeq" id="XP_044345433.1">
    <property type="nucleotide sequence ID" value="XM_044489498.1"/>
</dbReference>
<keyword evidence="8" id="KW-1185">Reference proteome</keyword>
<dbReference type="InterPro" id="IPR042197">
    <property type="entry name" value="Apaf_helical"/>
</dbReference>
<reference evidence="7" key="2">
    <citation type="submission" date="2018-10" db="UniProtKB">
        <authorList>
            <consortium name="EnsemblPlants"/>
        </authorList>
    </citation>
    <scope>IDENTIFICATION</scope>
</reference>
<dbReference type="OrthoDB" id="655895at2759"/>
<keyword evidence="3" id="KW-0611">Plant defense</keyword>
<dbReference type="SUPFAM" id="SSF52540">
    <property type="entry name" value="P-loop containing nucleoside triphosphate hydrolases"/>
    <property type="match status" value="1"/>
</dbReference>
<keyword evidence="2" id="KW-0677">Repeat</keyword>
<evidence type="ECO:0000256" key="2">
    <source>
        <dbReference type="ARBA" id="ARBA00022737"/>
    </source>
</evidence>
<proteinExistence type="predicted"/>
<dbReference type="Gramene" id="TraesWEE_scaffold_048581_01G000400.1">
    <property type="protein sequence ID" value="TraesWEE_scaffold_048581_01G000400.1"/>
    <property type="gene ID" value="TraesWEE_scaffold_048581_01G000400"/>
</dbReference>
<dbReference type="RefSeq" id="XP_044345448.1">
    <property type="nucleotide sequence ID" value="XM_044489513.1"/>
</dbReference>
<dbReference type="Gramene" id="TraesNOR1A03G00158260.1">
    <property type="protein sequence ID" value="TraesNOR1A03G00158260.1.CDS1"/>
    <property type="gene ID" value="TraesNOR1A03G00158260"/>
</dbReference>
<sequence>MEAAAGAAGSLLGKLLTKLSDDLVAAYVDSLELGHNSDQIQTKLLHTQGLLQLAEGRDASNVPALPALLEKLSKKADEAEDVLDELHYFKIQDQLDGTDYAAPDLGDGLLGHARHGGHAARHTIGNWFPCFSCSRAQDDGSATTAAVNSPHHIASADDGGDVNKLHFDRVAMSSKIKSVIKEIHSLCDPISDLLSKIPSSSTTVTLKRPRIGSTIIQDTLHGRKDIFEKIVNDITSGTHHGQTVSVLPIVGPGGIGKTTFTQYLYNDGRTEEHFAVMVWVCVSTDFDVLKLTQQINNCISATENETASETTNLDRLQKSIAQRLKSKRFLIVLDDIWKCNSEDEWKTLLAPFTKGEAKGSMILVTTRFPKLARMMKTVDPVQLQGLESNEFFTFFESCIFGEHKPRDYEHELDGIAREIASKLKGSPLAAKTVGRLLKKNLSREHWNGVLHNHEWRNQKNDDDIIPALKISYDFLPFYMKKWFSYFSLYPEDYRFRDSEINRFLIAIGIIDSSHRADKRYMEDLVENGFLMKRVICYHSFREEYYVMHDLMHELSRSVSAQECLNISDLDFRAEAIPQSIRHISITIENRYDEKFRKEMGKLKGRIDIVNLRTLMIFRQYEESIVAILKDMFKETNGLRVLFIAVKSLESLPQSFSKLIHLQYLQIGSRIGIEMTLPSTLSRFYHLKFLDLSSWYGSSNLPKDISRLVNLRDFLAKKELHSNVPEVGKMKYLQELKEFHVKKESVGFDLRELGELRDLGGALSIHNLENVTTKEEATGAKLMLKRDLKELTLVWGREQPTDVDADILDALQPHSNLTTLGIINQGGTTCPSWLCPEIWVNNLEILHLHGVSWGTLPPFGQLPYLRELSLKSISGLQRFGPDYGGVTGQLKKVVFHDLSDLVEWVVEPNCDMFPGLESIDCSNCPNLCLMPFSECSFTSLCRLRIDGCPKLCLPPMPHTSRLTDFAVKQDAKAFSDMLSYHGNSFVVGGYAGALALQNLGEVEFLRIGDASHISWADLENLKSLRKVVGLSIDVSRLTGTLLSKMFNSCPALAKLYVSSSSGDDEEQVIQFPSSGSLQALSFSFSDGLVLLPAEDGGGIQDITSLQSLSISGCRKLFSRWPMGEAGGAPMANPFPASLRKLDILGESIMLSMALLSNLTSLTHLSLVACDNLTLDGFNPLITVNLKELEVRNYFWSGNSIAADLLSQVARTELMHAGSFQLEKLVVDSISAVLVAPICSHLSANLHELQFYDDERAKGFTEEQENAFHLLTSLQTLAFHRCNVLQSLPQGLQRLSSLKELHVFSCRQLRWLPEQGFPTSLQFLRLSCGTAEQEEQAEKLKGMYPNLEVYL</sequence>
<gene>
    <name evidence="7" type="primary">LOC123066402</name>
</gene>
<dbReference type="OMA" id="DINTRWF"/>
<dbReference type="InterPro" id="IPR058922">
    <property type="entry name" value="WHD_DRP"/>
</dbReference>
<dbReference type="InterPro" id="IPR027417">
    <property type="entry name" value="P-loop_NTPase"/>
</dbReference>
<accession>A0A3B5Y6G4</accession>
<dbReference type="InterPro" id="IPR002182">
    <property type="entry name" value="NB-ARC"/>
</dbReference>
<evidence type="ECO:0000259" key="6">
    <source>
        <dbReference type="Pfam" id="PF25019"/>
    </source>
</evidence>
<dbReference type="GO" id="GO:0006952">
    <property type="term" value="P:defense response"/>
    <property type="evidence" value="ECO:0007669"/>
    <property type="project" value="UniProtKB-KW"/>
</dbReference>
<dbReference type="PRINTS" id="PR00364">
    <property type="entry name" value="DISEASERSIST"/>
</dbReference>
<dbReference type="SUPFAM" id="SSF52058">
    <property type="entry name" value="L domain-like"/>
    <property type="match status" value="2"/>
</dbReference>
<dbReference type="FunFam" id="3.40.50.300:FF:001091">
    <property type="entry name" value="Probable disease resistance protein At1g61300"/>
    <property type="match status" value="1"/>
</dbReference>
<evidence type="ECO:0000259" key="4">
    <source>
        <dbReference type="Pfam" id="PF00931"/>
    </source>
</evidence>
<feature type="domain" description="Disease resistance protein winged helix" evidence="5">
    <location>
        <begin position="488"/>
        <end position="554"/>
    </location>
</feature>
<dbReference type="Gene3D" id="1.10.8.430">
    <property type="entry name" value="Helical domain of apoptotic protease-activating factors"/>
    <property type="match status" value="1"/>
</dbReference>
<dbReference type="Proteomes" id="UP000019116">
    <property type="component" value="Chromosome 1A"/>
</dbReference>
<dbReference type="RefSeq" id="XP_044345425.1">
    <property type="nucleotide sequence ID" value="XM_044489490.1"/>
</dbReference>
<dbReference type="EnsemblPlants" id="TraesCS1A02G373700.1">
    <property type="protein sequence ID" value="TraesCS1A02G373700.1.cds1"/>
    <property type="gene ID" value="TraesCS1A02G373700"/>
</dbReference>
<keyword evidence="1" id="KW-0433">Leucine-rich repeat</keyword>
<dbReference type="PANTHER" id="PTHR36766">
    <property type="entry name" value="PLANT BROAD-SPECTRUM MILDEW RESISTANCE PROTEIN RPW8"/>
    <property type="match status" value="1"/>
</dbReference>
<dbReference type="Gramene" id="TraesLAC1A03G00159980.1">
    <property type="protein sequence ID" value="TraesLAC1A03G00159980.1.CDS1"/>
    <property type="gene ID" value="TraesLAC1A03G00159980"/>
</dbReference>
<dbReference type="Gene3D" id="3.40.50.300">
    <property type="entry name" value="P-loop containing nucleotide triphosphate hydrolases"/>
    <property type="match status" value="1"/>
</dbReference>
<dbReference type="Gramene" id="TraesCS1A03G0906800.1">
    <property type="protein sequence ID" value="TraesCS1A03G0906800.1.CDS1"/>
    <property type="gene ID" value="TraesCS1A03G0906800"/>
</dbReference>
<reference evidence="7" key="1">
    <citation type="submission" date="2018-08" db="EMBL/GenBank/DDBJ databases">
        <authorList>
            <person name="Rossello M."/>
        </authorList>
    </citation>
    <scope>NUCLEOTIDE SEQUENCE [LARGE SCALE GENOMIC DNA]</scope>
    <source>
        <strain evidence="7">cv. Chinese Spring</strain>
    </source>
</reference>
<dbReference type="Gene3D" id="1.10.10.10">
    <property type="entry name" value="Winged helix-like DNA-binding domain superfamily/Winged helix DNA-binding domain"/>
    <property type="match status" value="1"/>
</dbReference>
<dbReference type="Pfam" id="PF23559">
    <property type="entry name" value="WHD_DRP"/>
    <property type="match status" value="1"/>
</dbReference>
<evidence type="ECO:0000256" key="3">
    <source>
        <dbReference type="ARBA" id="ARBA00022821"/>
    </source>
</evidence>
<dbReference type="Pfam" id="PF00931">
    <property type="entry name" value="NB-ARC"/>
    <property type="match status" value="1"/>
</dbReference>